<organism evidence="2">
    <name type="scientific">Clostridium botulinum</name>
    <dbReference type="NCBI Taxonomy" id="1491"/>
    <lineage>
        <taxon>Bacteria</taxon>
        <taxon>Bacillati</taxon>
        <taxon>Bacillota</taxon>
        <taxon>Clostridia</taxon>
        <taxon>Eubacteriales</taxon>
        <taxon>Clostridiaceae</taxon>
        <taxon>Clostridium</taxon>
    </lineage>
</organism>
<reference evidence="2" key="1">
    <citation type="submission" date="2019-04" db="EMBL/GenBank/DDBJ databases">
        <title>Genome sequencing of Clostridium botulinum Groups I-IV and Clostridium butyricum.</title>
        <authorList>
            <person name="Brunt J."/>
            <person name="Van Vliet A.H.M."/>
            <person name="Stringer S.C."/>
            <person name="Carter A.T."/>
            <person name="Peck M.W."/>
        </authorList>
    </citation>
    <scope>NUCLEOTIDE SEQUENCE</scope>
    <source>
        <strain evidence="2">IFR 15/031</strain>
    </source>
</reference>
<feature type="domain" description="IstB-like ATP-binding" evidence="1">
    <location>
        <begin position="84"/>
        <end position="174"/>
    </location>
</feature>
<name>A0A6G4EDC2_CLOBO</name>
<comment type="caution">
    <text evidence="2">The sequence shown here is derived from an EMBL/GenBank/DDBJ whole genome shotgun (WGS) entry which is preliminary data.</text>
</comment>
<dbReference type="RefSeq" id="WP_080442756.1">
    <property type="nucleotide sequence ID" value="NZ_CP013849.1"/>
</dbReference>
<dbReference type="GO" id="GO:0006260">
    <property type="term" value="P:DNA replication"/>
    <property type="evidence" value="ECO:0007669"/>
    <property type="project" value="TreeGrafter"/>
</dbReference>
<dbReference type="PANTHER" id="PTHR30050:SF10">
    <property type="entry name" value="PHAGE-LIKE ELEMENT PBSX PROTEIN XKDC"/>
    <property type="match status" value="1"/>
</dbReference>
<dbReference type="InterPro" id="IPR027417">
    <property type="entry name" value="P-loop_NTPase"/>
</dbReference>
<proteinExistence type="predicted"/>
<evidence type="ECO:0000259" key="1">
    <source>
        <dbReference type="Pfam" id="PF01695"/>
    </source>
</evidence>
<dbReference type="EMBL" id="SWRL01000002">
    <property type="protein sequence ID" value="NFH61168.1"/>
    <property type="molecule type" value="Genomic_DNA"/>
</dbReference>
<protein>
    <submittedName>
        <fullName evidence="2">MerR family transcriptional regulator</fullName>
    </submittedName>
</protein>
<dbReference type="Gene3D" id="3.40.50.300">
    <property type="entry name" value="P-loop containing nucleotide triphosphate hydrolases"/>
    <property type="match status" value="1"/>
</dbReference>
<dbReference type="SUPFAM" id="SSF52540">
    <property type="entry name" value="P-loop containing nucleoside triphosphate hydrolases"/>
    <property type="match status" value="1"/>
</dbReference>
<accession>A0A6G4EDC2</accession>
<dbReference type="GO" id="GO:0005524">
    <property type="term" value="F:ATP binding"/>
    <property type="evidence" value="ECO:0007669"/>
    <property type="project" value="InterPro"/>
</dbReference>
<dbReference type="AlphaFoldDB" id="A0A6G4EDC2"/>
<sequence length="255" mass="29692">MTEIERIIQKMKLNMTSLNTKVDYKCNKCQDTTFIKTENGFKRCECYKKDLTKRRWAHFGIDPSKVKRISEYAVYSDITKRAKQVAIDYIRDYTTIKTKEENNLAFLGQPGAGKSHLAIGIGANLINKGICTNIVYMPYQEAIRELKANVMDDEYYIKLISKYINCELLIIDDLFKDKVKKGKLTGELKESDLKHIYPIINQRYINNKPTIYNSECTPNMLMDLDEALAGRILEKSNIVIFKYGIENNYRMKKFV</sequence>
<dbReference type="InterPro" id="IPR002611">
    <property type="entry name" value="IstB_ATP-bd"/>
</dbReference>
<gene>
    <name evidence="2" type="ORF">FC962_04490</name>
</gene>
<dbReference type="PANTHER" id="PTHR30050">
    <property type="entry name" value="CHROMOSOMAL REPLICATION INITIATOR PROTEIN DNAA"/>
    <property type="match status" value="1"/>
</dbReference>
<dbReference type="Pfam" id="PF01695">
    <property type="entry name" value="IstB_IS21"/>
    <property type="match status" value="1"/>
</dbReference>
<evidence type="ECO:0000313" key="2">
    <source>
        <dbReference type="EMBL" id="NFH61168.1"/>
    </source>
</evidence>